<feature type="transmembrane region" description="Helical" evidence="1">
    <location>
        <begin position="51"/>
        <end position="73"/>
    </location>
</feature>
<feature type="transmembrane region" description="Helical" evidence="1">
    <location>
        <begin position="80"/>
        <end position="100"/>
    </location>
</feature>
<name>A0A512ABS3_STRCR</name>
<sequence>MNIKIYSFKQESEEMMMKQGGMLLSGRTILGLCLVVIGLLTFAYGGVEFGFGLSLGFQSFLIGGLICILLGLLAMPGVAVAIKLVVLALTVISILLYIHSMPDLEILLQLIADVAVIGFGAFLAALLLRK</sequence>
<feature type="transmembrane region" description="Helical" evidence="1">
    <location>
        <begin position="21"/>
        <end position="45"/>
    </location>
</feature>
<reference evidence="2 3" key="1">
    <citation type="submission" date="2019-07" db="EMBL/GenBank/DDBJ databases">
        <title>Whole genome shotgun sequence of Streptococcus oligofermentans NBRC 106105.</title>
        <authorList>
            <person name="Hosoyama A."/>
            <person name="Uohara A."/>
            <person name="Ohji S."/>
            <person name="Ichikawa N."/>
        </authorList>
    </citation>
    <scope>NUCLEOTIDE SEQUENCE [LARGE SCALE GENOMIC DNA]</scope>
    <source>
        <strain evidence="2 3">NBRC 106105</strain>
    </source>
</reference>
<proteinExistence type="predicted"/>
<evidence type="ECO:0000256" key="1">
    <source>
        <dbReference type="SAM" id="Phobius"/>
    </source>
</evidence>
<feature type="transmembrane region" description="Helical" evidence="1">
    <location>
        <begin position="106"/>
        <end position="128"/>
    </location>
</feature>
<protein>
    <submittedName>
        <fullName evidence="2">Uncharacterized protein</fullName>
    </submittedName>
</protein>
<evidence type="ECO:0000313" key="3">
    <source>
        <dbReference type="Proteomes" id="UP000321868"/>
    </source>
</evidence>
<keyword evidence="1" id="KW-0472">Membrane</keyword>
<organism evidence="2 3">
    <name type="scientific">Streptococcus cristatus</name>
    <dbReference type="NCBI Taxonomy" id="45634"/>
    <lineage>
        <taxon>Bacteria</taxon>
        <taxon>Bacillati</taxon>
        <taxon>Bacillota</taxon>
        <taxon>Bacilli</taxon>
        <taxon>Lactobacillales</taxon>
        <taxon>Streptococcaceae</taxon>
        <taxon>Streptococcus</taxon>
    </lineage>
</organism>
<dbReference type="Proteomes" id="UP000321868">
    <property type="component" value="Unassembled WGS sequence"/>
</dbReference>
<dbReference type="AlphaFoldDB" id="A0A512ABS3"/>
<evidence type="ECO:0000313" key="2">
    <source>
        <dbReference type="EMBL" id="GEN97082.1"/>
    </source>
</evidence>
<keyword evidence="1" id="KW-0812">Transmembrane</keyword>
<accession>A0A512ABS3</accession>
<dbReference type="EMBL" id="BJYQ01000066">
    <property type="protein sequence ID" value="GEN97082.1"/>
    <property type="molecule type" value="Genomic_DNA"/>
</dbReference>
<keyword evidence="1" id="KW-1133">Transmembrane helix</keyword>
<comment type="caution">
    <text evidence="2">The sequence shown here is derived from an EMBL/GenBank/DDBJ whole genome shotgun (WGS) entry which is preliminary data.</text>
</comment>
<gene>
    <name evidence="2" type="ORF">SOL01_09560</name>
</gene>